<organism evidence="10 11">
    <name type="scientific">Kibdelosporangium phytohabitans</name>
    <dbReference type="NCBI Taxonomy" id="860235"/>
    <lineage>
        <taxon>Bacteria</taxon>
        <taxon>Bacillati</taxon>
        <taxon>Actinomycetota</taxon>
        <taxon>Actinomycetes</taxon>
        <taxon>Pseudonocardiales</taxon>
        <taxon>Pseudonocardiaceae</taxon>
        <taxon>Kibdelosporangium</taxon>
    </lineage>
</organism>
<keyword evidence="3" id="KW-0813">Transport</keyword>
<dbReference type="AlphaFoldDB" id="A0A0N9IDN8"/>
<dbReference type="Pfam" id="PF00892">
    <property type="entry name" value="EamA"/>
    <property type="match status" value="1"/>
</dbReference>
<feature type="transmembrane region" description="Helical" evidence="8">
    <location>
        <begin position="202"/>
        <end position="224"/>
    </location>
</feature>
<feature type="transmembrane region" description="Helical" evidence="8">
    <location>
        <begin position="120"/>
        <end position="136"/>
    </location>
</feature>
<dbReference type="STRING" id="860235.AOZ06_47150"/>
<comment type="similarity">
    <text evidence="2">Belongs to the EamA transporter family.</text>
</comment>
<evidence type="ECO:0000259" key="9">
    <source>
        <dbReference type="Pfam" id="PF00892"/>
    </source>
</evidence>
<feature type="transmembrane region" description="Helical" evidence="8">
    <location>
        <begin position="142"/>
        <end position="159"/>
    </location>
</feature>
<evidence type="ECO:0000256" key="2">
    <source>
        <dbReference type="ARBA" id="ARBA00007362"/>
    </source>
</evidence>
<dbReference type="Proteomes" id="UP000063699">
    <property type="component" value="Chromosome"/>
</dbReference>
<keyword evidence="7 8" id="KW-0472">Membrane</keyword>
<feature type="transmembrane region" description="Helical" evidence="8">
    <location>
        <begin position="7"/>
        <end position="24"/>
    </location>
</feature>
<feature type="transmembrane region" description="Helical" evidence="8">
    <location>
        <begin position="66"/>
        <end position="84"/>
    </location>
</feature>
<dbReference type="GO" id="GO:0005886">
    <property type="term" value="C:plasma membrane"/>
    <property type="evidence" value="ECO:0007669"/>
    <property type="project" value="UniProtKB-SubCell"/>
</dbReference>
<keyword evidence="4" id="KW-1003">Cell membrane</keyword>
<name>A0A0N9IDN8_9PSEU</name>
<comment type="subcellular location">
    <subcellularLocation>
        <location evidence="1">Cell membrane</location>
        <topology evidence="1">Multi-pass membrane protein</topology>
    </subcellularLocation>
</comment>
<dbReference type="PANTHER" id="PTHR22911">
    <property type="entry name" value="ACYL-MALONYL CONDENSING ENZYME-RELATED"/>
    <property type="match status" value="1"/>
</dbReference>
<evidence type="ECO:0000313" key="10">
    <source>
        <dbReference type="EMBL" id="ALG13436.1"/>
    </source>
</evidence>
<feature type="domain" description="EamA" evidence="9">
    <location>
        <begin position="5"/>
        <end position="132"/>
    </location>
</feature>
<dbReference type="PANTHER" id="PTHR22911:SF137">
    <property type="entry name" value="SOLUTE CARRIER FAMILY 35 MEMBER G2-RELATED"/>
    <property type="match status" value="1"/>
</dbReference>
<feature type="transmembrane region" description="Helical" evidence="8">
    <location>
        <begin position="231"/>
        <end position="253"/>
    </location>
</feature>
<evidence type="ECO:0000256" key="4">
    <source>
        <dbReference type="ARBA" id="ARBA00022475"/>
    </source>
</evidence>
<dbReference type="InterPro" id="IPR000620">
    <property type="entry name" value="EamA_dom"/>
</dbReference>
<evidence type="ECO:0000313" key="11">
    <source>
        <dbReference type="Proteomes" id="UP000063699"/>
    </source>
</evidence>
<keyword evidence="6 8" id="KW-1133">Transmembrane helix</keyword>
<evidence type="ECO:0000256" key="8">
    <source>
        <dbReference type="SAM" id="Phobius"/>
    </source>
</evidence>
<feature type="transmembrane region" description="Helical" evidence="8">
    <location>
        <begin position="96"/>
        <end position="113"/>
    </location>
</feature>
<gene>
    <name evidence="10" type="ORF">AOZ06_47150</name>
</gene>
<evidence type="ECO:0000256" key="1">
    <source>
        <dbReference type="ARBA" id="ARBA00004651"/>
    </source>
</evidence>
<evidence type="ECO:0000256" key="7">
    <source>
        <dbReference type="ARBA" id="ARBA00023136"/>
    </source>
</evidence>
<reference evidence="10 11" key="1">
    <citation type="submission" date="2015-07" db="EMBL/GenBank/DDBJ databases">
        <title>Genome sequencing of Kibdelosporangium phytohabitans.</title>
        <authorList>
            <person name="Qin S."/>
            <person name="Xing K."/>
        </authorList>
    </citation>
    <scope>NUCLEOTIDE SEQUENCE [LARGE SCALE GENOMIC DNA]</scope>
    <source>
        <strain evidence="10 11">KLBMP1111</strain>
    </source>
</reference>
<evidence type="ECO:0000256" key="3">
    <source>
        <dbReference type="ARBA" id="ARBA00022448"/>
    </source>
</evidence>
<evidence type="ECO:0000256" key="6">
    <source>
        <dbReference type="ARBA" id="ARBA00022989"/>
    </source>
</evidence>
<accession>A0A0N9IDN8</accession>
<feature type="transmembrane region" description="Helical" evidence="8">
    <location>
        <begin position="171"/>
        <end position="190"/>
    </location>
</feature>
<protein>
    <submittedName>
        <fullName evidence="10">Protein rarD</fullName>
    </submittedName>
</protein>
<dbReference type="NCBIfam" id="TIGR00688">
    <property type="entry name" value="rarD"/>
    <property type="match status" value="1"/>
</dbReference>
<dbReference type="SUPFAM" id="SSF103481">
    <property type="entry name" value="Multidrug resistance efflux transporter EmrE"/>
    <property type="match status" value="2"/>
</dbReference>
<feature type="transmembrane region" description="Helical" evidence="8">
    <location>
        <begin position="36"/>
        <end position="54"/>
    </location>
</feature>
<dbReference type="EMBL" id="CP012752">
    <property type="protein sequence ID" value="ALG13436.1"/>
    <property type="molecule type" value="Genomic_DNA"/>
</dbReference>
<keyword evidence="5 8" id="KW-0812">Transmembrane</keyword>
<dbReference type="OrthoDB" id="369870at2"/>
<dbReference type="InterPro" id="IPR037185">
    <property type="entry name" value="EmrE-like"/>
</dbReference>
<feature type="transmembrane region" description="Helical" evidence="8">
    <location>
        <begin position="259"/>
        <end position="277"/>
    </location>
</feature>
<dbReference type="KEGG" id="kphy:AOZ06_47150"/>
<keyword evidence="11" id="KW-1185">Reference proteome</keyword>
<dbReference type="InterPro" id="IPR004626">
    <property type="entry name" value="RarD"/>
</dbReference>
<proteinExistence type="inferred from homology"/>
<dbReference type="RefSeq" id="WP_054295324.1">
    <property type="nucleotide sequence ID" value="NZ_CP012752.1"/>
</dbReference>
<evidence type="ECO:0000256" key="5">
    <source>
        <dbReference type="ARBA" id="ARBA00022692"/>
    </source>
</evidence>
<sequence>MEIRKGLGYAIAAYTLWGLFPLYFATLKPAGPLEVLVHRCVWVAVFGVLLLAALRRLRGLRDAFQPKLVLAAVLIAVNWLVYVYGVHTNQVVETSLGYFLNPLLTVIFGVTLLRERLRGPQWAAVGMGAAAGAVLTVEYGRLPWIAITLALAFGIYGALKKSIAVPAAEGVTVETLLLAPVALVYTLWFAGPDGNTFLSGSVWHTVLLVLAGPVTGIPLLMYAGAARRLPLTVLGLLQYITPVLQFTLGVTVFHEPMPTARLIGFGLVWLALAVLTFDGLRQRRTAAAVVGAVK</sequence>